<name>A0AA36M977_CYLNA</name>
<sequence>MDTGSELSFIDSKLVDELQLKVEGNSTLRLKTFGTKLAKEEKHRIVHVDLVDRMGDTHPCKLYDCAILTSKTAEPQLTDEDLSYIKERGLHLSTKTNKDIHPRVLLGCDYLWELMENEKHNLPSGMHLIGTKFGFMLSGKKKKPVTKAASTTLQTSSEDNELDIYDNYWKMESSGIEEYTGTEKEDKQIQEDRILKKFKETIVRKKDGYYVRLPWKEPHEYLPDNRSIALARLKSLLRQYEDRKEFLQEFDNIFKDQLQKGIIEVVEENAGKPRPKGKIIHYLAHQAVVNPEKRTNRKRIDWLTNDDILVARCDGEPLKRVTKRAVLHVNASVFDPLGWLTPLMVRNKHFFQQLWLKPYGWDDLLSEEDQEQWKKLWESIAGFSKQLPRKLGTKQGNYQLIACSDASTYALAAAVYIRQGTEQHLLIAKSKLPSLKMSHTIPKLEINALTIAGRLLLSTFEELKKTINIKTVYLLSDSEIALLAEERKPTEGYRSLTDCATRGLTAEELQHHIWWDGPPTSLTDENAIYEGLERFQLPPDPAEVLQISNASHPLIQVERFSSLRRLKRTVADGESKSNTPSRAQNVKRKSAKRPVNSLIPLELLDSDPGREYLPTHKNPPTPTELPSEPSPETPGRPKRNTSKQYPYSPEEYEINSISTDEKSVTQSNTSIFRMANDPNEFIDNFMNTFNERSSMSEESEL</sequence>
<protein>
    <recommendedName>
        <fullName evidence="4">Peptidase aspartic putative domain-containing protein</fullName>
    </recommendedName>
</protein>
<dbReference type="AlphaFoldDB" id="A0AA36M977"/>
<dbReference type="EMBL" id="CATQJL010000305">
    <property type="protein sequence ID" value="CAJ0603171.1"/>
    <property type="molecule type" value="Genomic_DNA"/>
</dbReference>
<organism evidence="2 3">
    <name type="scientific">Cylicocyclus nassatus</name>
    <name type="common">Nematode worm</name>
    <dbReference type="NCBI Taxonomy" id="53992"/>
    <lineage>
        <taxon>Eukaryota</taxon>
        <taxon>Metazoa</taxon>
        <taxon>Ecdysozoa</taxon>
        <taxon>Nematoda</taxon>
        <taxon>Chromadorea</taxon>
        <taxon>Rhabditida</taxon>
        <taxon>Rhabditina</taxon>
        <taxon>Rhabditomorpha</taxon>
        <taxon>Strongyloidea</taxon>
        <taxon>Strongylidae</taxon>
        <taxon>Cylicocyclus</taxon>
    </lineage>
</organism>
<proteinExistence type="predicted"/>
<dbReference type="InterPro" id="IPR008042">
    <property type="entry name" value="Retrotrans_Pao"/>
</dbReference>
<feature type="region of interest" description="Disordered" evidence="1">
    <location>
        <begin position="568"/>
        <end position="663"/>
    </location>
</feature>
<comment type="caution">
    <text evidence="2">The sequence shown here is derived from an EMBL/GenBank/DDBJ whole genome shotgun (WGS) entry which is preliminary data.</text>
</comment>
<reference evidence="2" key="1">
    <citation type="submission" date="2023-07" db="EMBL/GenBank/DDBJ databases">
        <authorList>
            <consortium name="CYATHOMIX"/>
        </authorList>
    </citation>
    <scope>NUCLEOTIDE SEQUENCE</scope>
    <source>
        <strain evidence="2">N/A</strain>
    </source>
</reference>
<evidence type="ECO:0000313" key="2">
    <source>
        <dbReference type="EMBL" id="CAJ0603171.1"/>
    </source>
</evidence>
<evidence type="ECO:0000313" key="3">
    <source>
        <dbReference type="Proteomes" id="UP001176961"/>
    </source>
</evidence>
<dbReference type="PANTHER" id="PTHR47331">
    <property type="entry name" value="PHD-TYPE DOMAIN-CONTAINING PROTEIN"/>
    <property type="match status" value="1"/>
</dbReference>
<keyword evidence="3" id="KW-1185">Reference proteome</keyword>
<evidence type="ECO:0000256" key="1">
    <source>
        <dbReference type="SAM" id="MobiDB-lite"/>
    </source>
</evidence>
<gene>
    <name evidence="2" type="ORF">CYNAS_LOCUS15154</name>
</gene>
<dbReference type="Proteomes" id="UP001176961">
    <property type="component" value="Unassembled WGS sequence"/>
</dbReference>
<dbReference type="Pfam" id="PF05380">
    <property type="entry name" value="Peptidase_A17"/>
    <property type="match status" value="1"/>
</dbReference>
<feature type="compositionally biased region" description="Pro residues" evidence="1">
    <location>
        <begin position="617"/>
        <end position="634"/>
    </location>
</feature>
<evidence type="ECO:0008006" key="4">
    <source>
        <dbReference type="Google" id="ProtNLM"/>
    </source>
</evidence>
<accession>A0AA36M977</accession>